<organism evidence="2 3">
    <name type="scientific">Ancylobacter novellus</name>
    <name type="common">Thiobacillus novellus</name>
    <dbReference type="NCBI Taxonomy" id="921"/>
    <lineage>
        <taxon>Bacteria</taxon>
        <taxon>Pseudomonadati</taxon>
        <taxon>Pseudomonadota</taxon>
        <taxon>Alphaproteobacteria</taxon>
        <taxon>Hyphomicrobiales</taxon>
        <taxon>Xanthobacteraceae</taxon>
        <taxon>Ancylobacter</taxon>
    </lineage>
</organism>
<comment type="caution">
    <text evidence="2">The sequence shown here is derived from an EMBL/GenBank/DDBJ whole genome shotgun (WGS) entry which is preliminary data.</text>
</comment>
<gene>
    <name evidence="2" type="ORF">DI565_08645</name>
</gene>
<dbReference type="AlphaFoldDB" id="A0A2W5MEK1"/>
<name>A0A2W5MEK1_ANCNO</name>
<proteinExistence type="predicted"/>
<protein>
    <submittedName>
        <fullName evidence="2">Uncharacterized protein</fullName>
    </submittedName>
</protein>
<reference evidence="2 3" key="1">
    <citation type="submission" date="2017-08" db="EMBL/GenBank/DDBJ databases">
        <title>Infants hospitalized years apart are colonized by the same room-sourced microbial strains.</title>
        <authorList>
            <person name="Brooks B."/>
            <person name="Olm M.R."/>
            <person name="Firek B.A."/>
            <person name="Baker R."/>
            <person name="Thomas B.C."/>
            <person name="Morowitz M.J."/>
            <person name="Banfield J.F."/>
        </authorList>
    </citation>
    <scope>NUCLEOTIDE SEQUENCE [LARGE SCALE GENOMIC DNA]</scope>
    <source>
        <strain evidence="2">S2_005_003_R2_43</strain>
    </source>
</reference>
<accession>A0A2W5MEK1</accession>
<dbReference type="EMBL" id="QFPN01000004">
    <property type="protein sequence ID" value="PZQ15883.1"/>
    <property type="molecule type" value="Genomic_DNA"/>
</dbReference>
<dbReference type="Proteomes" id="UP000249577">
    <property type="component" value="Unassembled WGS sequence"/>
</dbReference>
<keyword evidence="1" id="KW-0732">Signal</keyword>
<evidence type="ECO:0000256" key="1">
    <source>
        <dbReference type="SAM" id="SignalP"/>
    </source>
</evidence>
<sequence>MISFRNVSLTAASAFLFAGLPGVAAAEVLNSSYYALNWSFLTPTGQVPLGNANDGSIKTTINVRPPAKGVYSLTFSAECSVDAPAGNVTAWVDLDIVVNGVVVPPTVGASDSFCSSDGTVGFGSWATHSITVAVPLEAGKNEISIQARLSGGATGGWISNSALVIDD</sequence>
<feature type="chain" id="PRO_5016077770" evidence="1">
    <location>
        <begin position="27"/>
        <end position="167"/>
    </location>
</feature>
<evidence type="ECO:0000313" key="3">
    <source>
        <dbReference type="Proteomes" id="UP000249577"/>
    </source>
</evidence>
<feature type="signal peptide" evidence="1">
    <location>
        <begin position="1"/>
        <end position="26"/>
    </location>
</feature>
<dbReference type="Gene3D" id="2.60.120.260">
    <property type="entry name" value="Galactose-binding domain-like"/>
    <property type="match status" value="1"/>
</dbReference>
<evidence type="ECO:0000313" key="2">
    <source>
        <dbReference type="EMBL" id="PZQ15883.1"/>
    </source>
</evidence>